<organism evidence="13 14">
    <name type="scientific">Modicisalibacter zincidurans</name>
    <dbReference type="NCBI Taxonomy" id="1178777"/>
    <lineage>
        <taxon>Bacteria</taxon>
        <taxon>Pseudomonadati</taxon>
        <taxon>Pseudomonadota</taxon>
        <taxon>Gammaproteobacteria</taxon>
        <taxon>Oceanospirillales</taxon>
        <taxon>Halomonadaceae</taxon>
        <taxon>Modicisalibacter</taxon>
    </lineage>
</organism>
<feature type="compositionally biased region" description="Basic and acidic residues" evidence="10">
    <location>
        <begin position="102"/>
        <end position="134"/>
    </location>
</feature>
<sequence>MSSEIIKVPDIGGSTDVEIIEIAVSEGDQIAAEDTMITLESDKASMDVPAPKGGKVVKVLVKEGDSVSEGDDILELEAEDGGKSEQATSEDEQATSEDEQGADEKQEKSAKQDETKQDETKQDGKSADSQDGKSADSGSSKSDAQPAKKSGGKRTVEIKVPDIGGSEDVPIIELAVAEGDEVSEEDPLITLESDKASMDVPSPYSGKLVSLAVKEGDTVSEGDLIGTMEISDARSGEEGGEDESESEPEQASGGEAEGESTESDEAEASEGTEDEGESQRKEIRVPDIGGSENVPIIELAVAEGDEINEEDPLITLESDKASMDVPSPFKGKLVELAVKEGDTVSEGDLIGYVEVVGAKPSKPKQSESPKREAASGKQSDKSAGKAEAKSQPKADSGAKQPAAPAEQPRDGKLVHAGPAVRMLARELGVELARVKPSGPKERVLKEDVHAYVKQAMKAQQEGGAKPSAPAAGGSGIPPIPDVDFSQFGEVEEKPMGRLMKMGATNLHRSWVNLPHVTQFDEADITELEAFRKSMKAEAEAQGAKLTPLPFLVKACAYALRQYPQFNVSLKSDGETLVWKKYVHIGIAVDTPDGLMVPVIRNADQKSLIELAKESVELAKKAQSKKLKREEMQGGCFTISSLGSIGGTAFTPIVNAPEVAILGISKSQMKPVWDGAEFTPRLMMPLCLSYDHRAVNGADAARFTAFLAQALSDIRRLLM</sequence>
<evidence type="ECO:0000256" key="10">
    <source>
        <dbReference type="SAM" id="MobiDB-lite"/>
    </source>
</evidence>
<dbReference type="NCBIfam" id="NF008814">
    <property type="entry name" value="PRK11854.1"/>
    <property type="match status" value="1"/>
</dbReference>
<evidence type="ECO:0000256" key="5">
    <source>
        <dbReference type="ARBA" id="ARBA00022823"/>
    </source>
</evidence>
<comment type="cofactor">
    <cofactor evidence="9">
        <name>(R)-lipoate</name>
        <dbReference type="ChEBI" id="CHEBI:83088"/>
    </cofactor>
    <text evidence="9">Binds 3 lipoyl cofactors covalently.</text>
</comment>
<dbReference type="RefSeq" id="WP_031383243.1">
    <property type="nucleotide sequence ID" value="NZ_BAABKI010000018.1"/>
</dbReference>
<dbReference type="PANTHER" id="PTHR43178:SF2">
    <property type="entry name" value="DIHYDROLIPOYLLYSINE-RESIDUE ACETYLTRANSFERASE COMPONENT OF PYRUVATE DEHYDROGENASE COMPLEX"/>
    <property type="match status" value="1"/>
</dbReference>
<dbReference type="CDD" id="cd06849">
    <property type="entry name" value="lipoyl_domain"/>
    <property type="match status" value="3"/>
</dbReference>
<gene>
    <name evidence="13" type="primary">aceF</name>
    <name evidence="13" type="ORF">GCM10023342_17360</name>
</gene>
<comment type="function">
    <text evidence="7">The pyruvate dehydrogenase complex catalyzes the overall conversion of pyruvate to acetyl-CoA and CO(2). It contains multiple copies of three enzymatic components: pyruvate dehydrogenase (E1), dihydrolipoamide acetyltransferase (E2) and lipoamide dehydrogenase (E3).</text>
</comment>
<proteinExistence type="inferred from homology"/>
<dbReference type="Gene3D" id="4.10.320.10">
    <property type="entry name" value="E3-binding domain"/>
    <property type="match status" value="1"/>
</dbReference>
<dbReference type="Gene3D" id="3.30.559.10">
    <property type="entry name" value="Chloramphenicol acetyltransferase-like domain"/>
    <property type="match status" value="1"/>
</dbReference>
<dbReference type="InterPro" id="IPR006256">
    <property type="entry name" value="AcTrfase_Pyrv_DH_cplx"/>
</dbReference>
<comment type="caution">
    <text evidence="13">The sequence shown here is derived from an EMBL/GenBank/DDBJ whole genome shotgun (WGS) entry which is preliminary data.</text>
</comment>
<feature type="compositionally biased region" description="Acidic residues" evidence="10">
    <location>
        <begin position="88"/>
        <end position="101"/>
    </location>
</feature>
<name>A0ABP9RD92_9GAMM</name>
<dbReference type="PROSITE" id="PS00189">
    <property type="entry name" value="LIPOYL"/>
    <property type="match status" value="3"/>
</dbReference>
<feature type="compositionally biased region" description="Acidic residues" evidence="10">
    <location>
        <begin position="66"/>
        <end position="79"/>
    </location>
</feature>
<feature type="compositionally biased region" description="Acidic residues" evidence="10">
    <location>
        <begin position="238"/>
        <end position="248"/>
    </location>
</feature>
<evidence type="ECO:0000256" key="4">
    <source>
        <dbReference type="ARBA" id="ARBA00022737"/>
    </source>
</evidence>
<dbReference type="EC" id="2.3.1.12" evidence="9"/>
<evidence type="ECO:0000256" key="8">
    <source>
        <dbReference type="ARBA" id="ARBA00048370"/>
    </source>
</evidence>
<feature type="domain" description="Peripheral subunit-binding (PSBD)" evidence="12">
    <location>
        <begin position="415"/>
        <end position="452"/>
    </location>
</feature>
<dbReference type="Pfam" id="PF00198">
    <property type="entry name" value="2-oxoacid_dh"/>
    <property type="match status" value="1"/>
</dbReference>
<dbReference type="InterPro" id="IPR001078">
    <property type="entry name" value="2-oxoacid_DH_actylTfrase"/>
</dbReference>
<keyword evidence="4" id="KW-0677">Repeat</keyword>
<feature type="region of interest" description="Disordered" evidence="10">
    <location>
        <begin position="218"/>
        <end position="296"/>
    </location>
</feature>
<dbReference type="InterPro" id="IPR000089">
    <property type="entry name" value="Biotin_lipoyl"/>
</dbReference>
<keyword evidence="3 9" id="KW-0808">Transferase</keyword>
<evidence type="ECO:0000259" key="12">
    <source>
        <dbReference type="PROSITE" id="PS51826"/>
    </source>
</evidence>
<dbReference type="InterPro" id="IPR036625">
    <property type="entry name" value="E3-bd_dom_sf"/>
</dbReference>
<accession>A0ABP9RD92</accession>
<evidence type="ECO:0000256" key="3">
    <source>
        <dbReference type="ARBA" id="ARBA00022679"/>
    </source>
</evidence>
<feature type="compositionally biased region" description="Low complexity" evidence="10">
    <location>
        <begin position="135"/>
        <end position="145"/>
    </location>
</feature>
<feature type="compositionally biased region" description="Basic and acidic residues" evidence="10">
    <location>
        <begin position="364"/>
        <end position="392"/>
    </location>
</feature>
<reference evidence="14" key="1">
    <citation type="journal article" date="2019" name="Int. J. Syst. Evol. Microbiol.">
        <title>The Global Catalogue of Microorganisms (GCM) 10K type strain sequencing project: providing services to taxonomists for standard genome sequencing and annotation.</title>
        <authorList>
            <consortium name="The Broad Institute Genomics Platform"/>
            <consortium name="The Broad Institute Genome Sequencing Center for Infectious Disease"/>
            <person name="Wu L."/>
            <person name="Ma J."/>
        </authorList>
    </citation>
    <scope>NUCLEOTIDE SEQUENCE [LARGE SCALE GENOMIC DNA]</scope>
    <source>
        <strain evidence="14">JCM 18472</strain>
    </source>
</reference>
<dbReference type="PROSITE" id="PS51826">
    <property type="entry name" value="PSBD"/>
    <property type="match status" value="1"/>
</dbReference>
<feature type="region of interest" description="Disordered" evidence="10">
    <location>
        <begin position="63"/>
        <end position="162"/>
    </location>
</feature>
<evidence type="ECO:0000256" key="2">
    <source>
        <dbReference type="ARBA" id="ARBA00011484"/>
    </source>
</evidence>
<dbReference type="Pfam" id="PF02817">
    <property type="entry name" value="E3_binding"/>
    <property type="match status" value="1"/>
</dbReference>
<dbReference type="EMBL" id="BAABKI010000018">
    <property type="protein sequence ID" value="GAA5175009.1"/>
    <property type="molecule type" value="Genomic_DNA"/>
</dbReference>
<dbReference type="InterPro" id="IPR050743">
    <property type="entry name" value="2-oxoacid_DH_E2_comp"/>
</dbReference>
<dbReference type="PANTHER" id="PTHR43178">
    <property type="entry name" value="DIHYDROLIPOAMIDE ACETYLTRANSFERASE COMPONENT OF PYRUVATE DEHYDROGENASE COMPLEX"/>
    <property type="match status" value="1"/>
</dbReference>
<dbReference type="InterPro" id="IPR003016">
    <property type="entry name" value="2-oxoA_DH_lipoyl-BS"/>
</dbReference>
<feature type="domain" description="Lipoyl-binding" evidence="11">
    <location>
        <begin position="3"/>
        <end position="77"/>
    </location>
</feature>
<dbReference type="InterPro" id="IPR004167">
    <property type="entry name" value="PSBD"/>
</dbReference>
<dbReference type="InterPro" id="IPR023213">
    <property type="entry name" value="CAT-like_dom_sf"/>
</dbReference>
<dbReference type="PROSITE" id="PS50968">
    <property type="entry name" value="BIOTINYL_LIPOYL"/>
    <property type="match status" value="3"/>
</dbReference>
<dbReference type="SUPFAM" id="SSF47005">
    <property type="entry name" value="Peripheral subunit-binding domain of 2-oxo acid dehydrogenase complex"/>
    <property type="match status" value="1"/>
</dbReference>
<dbReference type="Gene3D" id="2.40.50.100">
    <property type="match status" value="3"/>
</dbReference>
<dbReference type="Pfam" id="PF00364">
    <property type="entry name" value="Biotin_lipoyl"/>
    <property type="match status" value="3"/>
</dbReference>
<evidence type="ECO:0000259" key="11">
    <source>
        <dbReference type="PROSITE" id="PS50968"/>
    </source>
</evidence>
<keyword evidence="14" id="KW-1185">Reference proteome</keyword>
<dbReference type="SUPFAM" id="SSF51230">
    <property type="entry name" value="Single hybrid motif"/>
    <property type="match status" value="3"/>
</dbReference>
<feature type="compositionally biased region" description="Low complexity" evidence="10">
    <location>
        <begin position="462"/>
        <end position="471"/>
    </location>
</feature>
<comment type="subunit">
    <text evidence="2 9">Forms a 24-polypeptide structural core with octahedral symmetry.</text>
</comment>
<evidence type="ECO:0000256" key="7">
    <source>
        <dbReference type="ARBA" id="ARBA00025211"/>
    </source>
</evidence>
<feature type="region of interest" description="Disordered" evidence="10">
    <location>
        <begin position="459"/>
        <end position="481"/>
    </location>
</feature>
<feature type="region of interest" description="Disordered" evidence="10">
    <location>
        <begin position="356"/>
        <end position="414"/>
    </location>
</feature>
<dbReference type="SUPFAM" id="SSF52777">
    <property type="entry name" value="CoA-dependent acyltransferases"/>
    <property type="match status" value="1"/>
</dbReference>
<comment type="catalytic activity">
    <reaction evidence="8 9">
        <text>N(6)-[(R)-dihydrolipoyl]-L-lysyl-[protein] + acetyl-CoA = N(6)-[(R)-S(8)-acetyldihydrolipoyl]-L-lysyl-[protein] + CoA</text>
        <dbReference type="Rhea" id="RHEA:17017"/>
        <dbReference type="Rhea" id="RHEA-COMP:10475"/>
        <dbReference type="Rhea" id="RHEA-COMP:10478"/>
        <dbReference type="ChEBI" id="CHEBI:57287"/>
        <dbReference type="ChEBI" id="CHEBI:57288"/>
        <dbReference type="ChEBI" id="CHEBI:83100"/>
        <dbReference type="ChEBI" id="CHEBI:83111"/>
        <dbReference type="EC" id="2.3.1.12"/>
    </reaction>
</comment>
<evidence type="ECO:0000256" key="9">
    <source>
        <dbReference type="RuleBase" id="RU361137"/>
    </source>
</evidence>
<feature type="domain" description="Lipoyl-binding" evidence="11">
    <location>
        <begin position="155"/>
        <end position="229"/>
    </location>
</feature>
<dbReference type="InterPro" id="IPR011053">
    <property type="entry name" value="Single_hybrid_motif"/>
</dbReference>
<evidence type="ECO:0000256" key="6">
    <source>
        <dbReference type="ARBA" id="ARBA00023315"/>
    </source>
</evidence>
<keyword evidence="6 9" id="KW-0012">Acyltransferase</keyword>
<feature type="compositionally biased region" description="Acidic residues" evidence="10">
    <location>
        <begin position="256"/>
        <end position="276"/>
    </location>
</feature>
<keyword evidence="5 9" id="KW-0450">Lipoyl</keyword>
<feature type="domain" description="Lipoyl-binding" evidence="11">
    <location>
        <begin position="280"/>
        <end position="354"/>
    </location>
</feature>
<evidence type="ECO:0000313" key="13">
    <source>
        <dbReference type="EMBL" id="GAA5175009.1"/>
    </source>
</evidence>
<comment type="similarity">
    <text evidence="1 9">Belongs to the 2-oxoacid dehydrogenase family.</text>
</comment>
<evidence type="ECO:0000256" key="1">
    <source>
        <dbReference type="ARBA" id="ARBA00007317"/>
    </source>
</evidence>
<dbReference type="NCBIfam" id="TIGR01348">
    <property type="entry name" value="PDHac_trf_long"/>
    <property type="match status" value="1"/>
</dbReference>
<evidence type="ECO:0000313" key="14">
    <source>
        <dbReference type="Proteomes" id="UP001500074"/>
    </source>
</evidence>
<protein>
    <recommendedName>
        <fullName evidence="9">Acetyltransferase component of pyruvate dehydrogenase complex</fullName>
        <ecNumber evidence="9">2.3.1.12</ecNumber>
    </recommendedName>
</protein>
<dbReference type="Proteomes" id="UP001500074">
    <property type="component" value="Unassembled WGS sequence"/>
</dbReference>